<gene>
    <name evidence="12" type="ORF">C8A01DRAFT_15793</name>
</gene>
<feature type="transmembrane region" description="Helical" evidence="11">
    <location>
        <begin position="60"/>
        <end position="82"/>
    </location>
</feature>
<comment type="subunit">
    <text evidence="11">Component of the cytochrome c oxidase (complex IV, CIV), a multisubunit enzyme composed of a catalytic core of 3 subunits and several supernumerary subunits. The complex exists as a monomer or a dimer and forms supercomplexes (SCs) in the inner mitochondrial membrane with ubiquinol-cytochrome c oxidoreductase (cytochrome b-c1 complex, complex III, CIII).</text>
</comment>
<dbReference type="FunFam" id="4.10.49.10:FF:000001">
    <property type="entry name" value="Cytochrome c oxidase subunit 7C"/>
    <property type="match status" value="1"/>
</dbReference>
<keyword evidence="6 11" id="KW-0809">Transit peptide</keyword>
<accession>A0AAN6SRE4</accession>
<evidence type="ECO:0000256" key="1">
    <source>
        <dbReference type="ARBA" id="ARBA00004434"/>
    </source>
</evidence>
<keyword evidence="5 11" id="KW-0999">Mitochondrion inner membrane</keyword>
<evidence type="ECO:0000313" key="13">
    <source>
        <dbReference type="Proteomes" id="UP001303115"/>
    </source>
</evidence>
<reference evidence="13" key="1">
    <citation type="journal article" date="2023" name="Mol. Phylogenet. Evol.">
        <title>Genome-scale phylogeny and comparative genomics of the fungal order Sordariales.</title>
        <authorList>
            <person name="Hensen N."/>
            <person name="Bonometti L."/>
            <person name="Westerberg I."/>
            <person name="Brannstrom I.O."/>
            <person name="Guillou S."/>
            <person name="Cros-Aarteil S."/>
            <person name="Calhoun S."/>
            <person name="Haridas S."/>
            <person name="Kuo A."/>
            <person name="Mondo S."/>
            <person name="Pangilinan J."/>
            <person name="Riley R."/>
            <person name="LaButti K."/>
            <person name="Andreopoulos B."/>
            <person name="Lipzen A."/>
            <person name="Chen C."/>
            <person name="Yan M."/>
            <person name="Daum C."/>
            <person name="Ng V."/>
            <person name="Clum A."/>
            <person name="Steindorff A."/>
            <person name="Ohm R.A."/>
            <person name="Martin F."/>
            <person name="Silar P."/>
            <person name="Natvig D.O."/>
            <person name="Lalanne C."/>
            <person name="Gautier V."/>
            <person name="Ament-Velasquez S.L."/>
            <person name="Kruys A."/>
            <person name="Hutchinson M.I."/>
            <person name="Powell A.J."/>
            <person name="Barry K."/>
            <person name="Miller A.N."/>
            <person name="Grigoriev I.V."/>
            <person name="Debuchy R."/>
            <person name="Gladieux P."/>
            <person name="Hiltunen Thoren M."/>
            <person name="Johannesson H."/>
        </authorList>
    </citation>
    <scope>NUCLEOTIDE SEQUENCE [LARGE SCALE GENOMIC DNA]</scope>
    <source>
        <strain evidence="13">CBS 284.82</strain>
    </source>
</reference>
<dbReference type="GO" id="GO:0005743">
    <property type="term" value="C:mitochondrial inner membrane"/>
    <property type="evidence" value="ECO:0007669"/>
    <property type="project" value="UniProtKB-SubCell"/>
</dbReference>
<keyword evidence="13" id="KW-1185">Reference proteome</keyword>
<keyword evidence="8 11" id="KW-0496">Mitochondrion</keyword>
<evidence type="ECO:0000256" key="10">
    <source>
        <dbReference type="ARBA" id="ARBA00071004"/>
    </source>
</evidence>
<comment type="function">
    <text evidence="11">Component of the cytochrome c oxidase, the last enzyme in the mitochondrial electron transport chain which drives oxidative phosphorylation. The respiratory chain contains 3 multisubunit complexes succinate dehydrogenase (complex II, CII), ubiquinol-cytochrome c oxidoreductase (cytochrome b-c1 complex, complex III, CIII) and cytochrome c oxidase (complex IV, CIV), that cooperate to transfer electrons derived from NADH and succinate to molecular oxygen, creating an electrochemical gradient over the inner membrane that drives transmembrane transport and the ATP synthase. Cytochrome c oxidase is the component of the respiratory chain that catalyzes the reduction of oxygen to water. Electrons originating from reduced cytochrome c in the intermembrane space (IMS) are transferred via the dinuclear copper A center (CU(A)) of subunit 2 and heme A of subunit 1 to the active site in subunit 1, a binuclear center (BNC) formed by heme A3 and copper B (CU(B)). The BNC reduces molecular oxygen to 2 water molecules using 4 electrons from cytochrome c in the IMS and 4 protons from the mitochondrial matrix.</text>
</comment>
<comment type="subcellular location">
    <subcellularLocation>
        <location evidence="1 11">Mitochondrion inner membrane</location>
        <topology evidence="1 11">Single-pass membrane protein</topology>
    </subcellularLocation>
</comment>
<dbReference type="EMBL" id="MU854379">
    <property type="protein sequence ID" value="KAK4040309.1"/>
    <property type="molecule type" value="Genomic_DNA"/>
</dbReference>
<evidence type="ECO:0000256" key="11">
    <source>
        <dbReference type="RuleBase" id="RU368123"/>
    </source>
</evidence>
<comment type="pathway">
    <text evidence="2 11">Energy metabolism; oxidative phosphorylation.</text>
</comment>
<dbReference type="GO" id="GO:0045277">
    <property type="term" value="C:respiratory chain complex IV"/>
    <property type="evidence" value="ECO:0007669"/>
    <property type="project" value="UniProtKB-UniRule"/>
</dbReference>
<sequence length="86" mass="9661">MLARATLRTTSTAATAATSQQLVARRAFTTTRARLSSPYHYPEGPLSNLPFNPRKKGFAFWYWSFMATGFGLPFGVCVWQTYHPAK</sequence>
<organism evidence="12 13">
    <name type="scientific">Parachaetomium inaequale</name>
    <dbReference type="NCBI Taxonomy" id="2588326"/>
    <lineage>
        <taxon>Eukaryota</taxon>
        <taxon>Fungi</taxon>
        <taxon>Dikarya</taxon>
        <taxon>Ascomycota</taxon>
        <taxon>Pezizomycotina</taxon>
        <taxon>Sordariomycetes</taxon>
        <taxon>Sordariomycetidae</taxon>
        <taxon>Sordariales</taxon>
        <taxon>Chaetomiaceae</taxon>
        <taxon>Parachaetomium</taxon>
    </lineage>
</organism>
<dbReference type="GO" id="GO:0006123">
    <property type="term" value="P:mitochondrial electron transport, cytochrome c to oxygen"/>
    <property type="evidence" value="ECO:0007669"/>
    <property type="project" value="UniProtKB-UniRule"/>
</dbReference>
<evidence type="ECO:0000256" key="6">
    <source>
        <dbReference type="ARBA" id="ARBA00022946"/>
    </source>
</evidence>
<dbReference type="PANTHER" id="PTHR13313:SF0">
    <property type="entry name" value="CYTOCHROME C OXIDASE SUBUNIT 7C, MITOCHONDRIAL"/>
    <property type="match status" value="1"/>
</dbReference>
<evidence type="ECO:0000256" key="7">
    <source>
        <dbReference type="ARBA" id="ARBA00022989"/>
    </source>
</evidence>
<dbReference type="AlphaFoldDB" id="A0AAN6SRE4"/>
<dbReference type="PANTHER" id="PTHR13313">
    <property type="entry name" value="CYTOCHROME C OXIDASE SUBUNIT VIIC"/>
    <property type="match status" value="1"/>
</dbReference>
<evidence type="ECO:0000256" key="5">
    <source>
        <dbReference type="ARBA" id="ARBA00022792"/>
    </source>
</evidence>
<evidence type="ECO:0000256" key="3">
    <source>
        <dbReference type="ARBA" id="ARBA00010514"/>
    </source>
</evidence>
<dbReference type="InterPro" id="IPR036636">
    <property type="entry name" value="COX7C/Cox8_sf"/>
</dbReference>
<evidence type="ECO:0000256" key="2">
    <source>
        <dbReference type="ARBA" id="ARBA00004673"/>
    </source>
</evidence>
<comment type="caution">
    <text evidence="12">The sequence shown here is derived from an EMBL/GenBank/DDBJ whole genome shotgun (WGS) entry which is preliminary data.</text>
</comment>
<evidence type="ECO:0000256" key="8">
    <source>
        <dbReference type="ARBA" id="ARBA00023128"/>
    </source>
</evidence>
<evidence type="ECO:0000256" key="9">
    <source>
        <dbReference type="ARBA" id="ARBA00023136"/>
    </source>
</evidence>
<keyword evidence="7 11" id="KW-1133">Transmembrane helix</keyword>
<keyword evidence="9 11" id="KW-0472">Membrane</keyword>
<proteinExistence type="inferred from homology"/>
<dbReference type="Gene3D" id="4.10.49.10">
    <property type="entry name" value="Cytochrome c oxidase subunit VIIc"/>
    <property type="match status" value="1"/>
</dbReference>
<dbReference type="InterPro" id="IPR004202">
    <property type="entry name" value="COX7C/Cox8"/>
</dbReference>
<evidence type="ECO:0000313" key="12">
    <source>
        <dbReference type="EMBL" id="KAK4040309.1"/>
    </source>
</evidence>
<name>A0AAN6SRE4_9PEZI</name>
<protein>
    <recommendedName>
        <fullName evidence="10 11">Cytochrome c oxidase subunit 8, mitochondrial</fullName>
    </recommendedName>
    <alternativeName>
        <fullName evidence="11">Cytochrome c oxidase polypeptide VIII</fullName>
    </alternativeName>
</protein>
<keyword evidence="4 11" id="KW-0812">Transmembrane</keyword>
<dbReference type="Proteomes" id="UP001303115">
    <property type="component" value="Unassembled WGS sequence"/>
</dbReference>
<dbReference type="Pfam" id="PF02935">
    <property type="entry name" value="COX7C"/>
    <property type="match status" value="1"/>
</dbReference>
<comment type="similarity">
    <text evidence="3 11">Belongs to the cytochrome c oxidase VIIc family.</text>
</comment>
<evidence type="ECO:0000256" key="4">
    <source>
        <dbReference type="ARBA" id="ARBA00022692"/>
    </source>
</evidence>